<reference evidence="3 4" key="2">
    <citation type="submission" date="2022-06" db="EMBL/GenBank/DDBJ databases">
        <title>Genomic Encyclopedia of Type Strains, Phase I: the one thousand microbial genomes (KMG-I) project.</title>
        <authorList>
            <person name="Kyrpides N."/>
        </authorList>
    </citation>
    <scope>NUCLEOTIDE SEQUENCE [LARGE SCALE GENOMIC DNA]</scope>
    <source>
        <strain evidence="3 4">DSM 43889</strain>
    </source>
</reference>
<evidence type="ECO:0000256" key="1">
    <source>
        <dbReference type="SAM" id="MobiDB-lite"/>
    </source>
</evidence>
<feature type="compositionally biased region" description="Polar residues" evidence="1">
    <location>
        <begin position="1"/>
        <end position="21"/>
    </location>
</feature>
<dbReference type="RefSeq" id="WP_026418840.1">
    <property type="nucleotide sequence ID" value="NZ_AUBJ02000001.1"/>
</dbReference>
<evidence type="ECO:0000313" key="4">
    <source>
        <dbReference type="Proteomes" id="UP000791080"/>
    </source>
</evidence>
<feature type="region of interest" description="Disordered" evidence="1">
    <location>
        <begin position="1"/>
        <end position="22"/>
    </location>
</feature>
<reference evidence="3 4" key="1">
    <citation type="submission" date="2013-07" db="EMBL/GenBank/DDBJ databases">
        <authorList>
            <consortium name="DOE Joint Genome Institute"/>
            <person name="Reeve W."/>
            <person name="Huntemann M."/>
            <person name="Han J."/>
            <person name="Chen A."/>
            <person name="Kyrpides N."/>
            <person name="Mavromatis K."/>
            <person name="Markowitz V."/>
            <person name="Palaniappan K."/>
            <person name="Ivanova N."/>
            <person name="Schaumberg A."/>
            <person name="Pati A."/>
            <person name="Liolios K."/>
            <person name="Nordberg H.P."/>
            <person name="Cantor M.N."/>
            <person name="Hua S.X."/>
            <person name="Woyke T."/>
        </authorList>
    </citation>
    <scope>NUCLEOTIDE SEQUENCE [LARGE SCALE GENOMIC DNA]</scope>
    <source>
        <strain evidence="3 4">DSM 43889</strain>
    </source>
</reference>
<dbReference type="InterPro" id="IPR007278">
    <property type="entry name" value="DUF397"/>
</dbReference>
<organism evidence="3 4">
    <name type="scientific">Actinoalloteichus caeruleus DSM 43889</name>
    <dbReference type="NCBI Taxonomy" id="1120930"/>
    <lineage>
        <taxon>Bacteria</taxon>
        <taxon>Bacillati</taxon>
        <taxon>Actinomycetota</taxon>
        <taxon>Actinomycetes</taxon>
        <taxon>Pseudonocardiales</taxon>
        <taxon>Pseudonocardiaceae</taxon>
        <taxon>Actinoalloteichus</taxon>
        <taxon>Actinoalloteichus cyanogriseus</taxon>
    </lineage>
</organism>
<dbReference type="EMBL" id="AUBJ02000001">
    <property type="protein sequence ID" value="MCP2331399.1"/>
    <property type="molecule type" value="Genomic_DNA"/>
</dbReference>
<proteinExistence type="predicted"/>
<evidence type="ECO:0000313" key="3">
    <source>
        <dbReference type="EMBL" id="MCP2331399.1"/>
    </source>
</evidence>
<feature type="domain" description="DUF397" evidence="2">
    <location>
        <begin position="9"/>
        <end position="61"/>
    </location>
</feature>
<accession>A0ABT1JGJ1</accession>
<keyword evidence="4" id="KW-1185">Reference proteome</keyword>
<sequence>MDASTTLTNWRKSTRSTNGMNSCVEVGGAPGLAGIRDTKNRAGGTLVVSRQAFDSFITAVKADRL</sequence>
<comment type="caution">
    <text evidence="3">The sequence shown here is derived from an EMBL/GenBank/DDBJ whole genome shotgun (WGS) entry which is preliminary data.</text>
</comment>
<evidence type="ECO:0000259" key="2">
    <source>
        <dbReference type="Pfam" id="PF04149"/>
    </source>
</evidence>
<dbReference type="Proteomes" id="UP000791080">
    <property type="component" value="Unassembled WGS sequence"/>
</dbReference>
<gene>
    <name evidence="3" type="ORF">G443_001669</name>
</gene>
<protein>
    <recommendedName>
        <fullName evidence="2">DUF397 domain-containing protein</fullName>
    </recommendedName>
</protein>
<name>A0ABT1JGJ1_ACTCY</name>
<dbReference type="Pfam" id="PF04149">
    <property type="entry name" value="DUF397"/>
    <property type="match status" value="1"/>
</dbReference>